<proteinExistence type="predicted"/>
<dbReference type="EMBL" id="JAYRBN010000037">
    <property type="protein sequence ID" value="KAL2746448.1"/>
    <property type="molecule type" value="Genomic_DNA"/>
</dbReference>
<evidence type="ECO:0000313" key="3">
    <source>
        <dbReference type="Proteomes" id="UP001607303"/>
    </source>
</evidence>
<organism evidence="2 3">
    <name type="scientific">Vespula maculifrons</name>
    <name type="common">Eastern yellow jacket</name>
    <name type="synonym">Wasp</name>
    <dbReference type="NCBI Taxonomy" id="7453"/>
    <lineage>
        <taxon>Eukaryota</taxon>
        <taxon>Metazoa</taxon>
        <taxon>Ecdysozoa</taxon>
        <taxon>Arthropoda</taxon>
        <taxon>Hexapoda</taxon>
        <taxon>Insecta</taxon>
        <taxon>Pterygota</taxon>
        <taxon>Neoptera</taxon>
        <taxon>Endopterygota</taxon>
        <taxon>Hymenoptera</taxon>
        <taxon>Apocrita</taxon>
        <taxon>Aculeata</taxon>
        <taxon>Vespoidea</taxon>
        <taxon>Vespidae</taxon>
        <taxon>Vespinae</taxon>
        <taxon>Vespula</taxon>
    </lineage>
</organism>
<accession>A0ABD2CQL8</accession>
<feature type="compositionally biased region" description="Gly residues" evidence="1">
    <location>
        <begin position="85"/>
        <end position="98"/>
    </location>
</feature>
<evidence type="ECO:0000256" key="1">
    <source>
        <dbReference type="SAM" id="MobiDB-lite"/>
    </source>
</evidence>
<sequence length="110" mass="11373">MFDLLPSIACKRGIHLKSKHSRFNGETYGIAVDSAIPTVYKPRAQEVDGTHCIGKDHCEYGSFGGCVMIVGSDSSGDDDGDGSTDDGGAGGGGGGGGHSLKYNVESLYEK</sequence>
<evidence type="ECO:0000313" key="2">
    <source>
        <dbReference type="EMBL" id="KAL2746448.1"/>
    </source>
</evidence>
<gene>
    <name evidence="2" type="ORF">V1477_004818</name>
</gene>
<dbReference type="AlphaFoldDB" id="A0ABD2CQL8"/>
<name>A0ABD2CQL8_VESMC</name>
<protein>
    <submittedName>
        <fullName evidence="2">Uncharacterized protein</fullName>
    </submittedName>
</protein>
<feature type="compositionally biased region" description="Acidic residues" evidence="1">
    <location>
        <begin position="75"/>
        <end position="84"/>
    </location>
</feature>
<feature type="region of interest" description="Disordered" evidence="1">
    <location>
        <begin position="74"/>
        <end position="110"/>
    </location>
</feature>
<reference evidence="2 3" key="1">
    <citation type="journal article" date="2024" name="Ann. Entomol. Soc. Am.">
        <title>Genomic analyses of the southern and eastern yellowjacket wasps (Hymenoptera: Vespidae) reveal evolutionary signatures of social life.</title>
        <authorList>
            <person name="Catto M.A."/>
            <person name="Caine P.B."/>
            <person name="Orr S.E."/>
            <person name="Hunt B.G."/>
            <person name="Goodisman M.A.D."/>
        </authorList>
    </citation>
    <scope>NUCLEOTIDE SEQUENCE [LARGE SCALE GENOMIC DNA]</scope>
    <source>
        <strain evidence="2">232</strain>
        <tissue evidence="2">Head and thorax</tissue>
    </source>
</reference>
<comment type="caution">
    <text evidence="2">The sequence shown here is derived from an EMBL/GenBank/DDBJ whole genome shotgun (WGS) entry which is preliminary data.</text>
</comment>
<dbReference type="Proteomes" id="UP001607303">
    <property type="component" value="Unassembled WGS sequence"/>
</dbReference>
<keyword evidence="3" id="KW-1185">Reference proteome</keyword>